<gene>
    <name evidence="3" type="ORF">TQ39_16285</name>
</gene>
<dbReference type="InterPro" id="IPR050639">
    <property type="entry name" value="SSR_resolvase"/>
</dbReference>
<reference evidence="3" key="1">
    <citation type="submission" date="2015-02" db="EMBL/GenBank/DDBJ databases">
        <title>A novel member of the family Ruminococcaceae isolated from human feces.</title>
        <authorList>
            <person name="Shkoporov A.N."/>
            <person name="Chaplin A.V."/>
            <person name="Motuzova O.V."/>
            <person name="Kafarskaia L.I."/>
            <person name="Khokhlova E.V."/>
            <person name="Efimov B.A."/>
        </authorList>
    </citation>
    <scope>NUCLEOTIDE SEQUENCE [LARGE SCALE GENOMIC DNA]</scope>
    <source>
        <strain evidence="3">585-1</strain>
    </source>
</reference>
<dbReference type="PATRIC" id="fig|1550024.3.peg.3717"/>
<dbReference type="GO" id="GO:0003677">
    <property type="term" value="F:DNA binding"/>
    <property type="evidence" value="ECO:0007669"/>
    <property type="project" value="InterPro"/>
</dbReference>
<dbReference type="Pfam" id="PF14287">
    <property type="entry name" value="DUF4368"/>
    <property type="match status" value="1"/>
</dbReference>
<protein>
    <submittedName>
        <fullName evidence="3">Recombinase</fullName>
    </submittedName>
</protein>
<dbReference type="Pfam" id="PF00239">
    <property type="entry name" value="Resolvase"/>
    <property type="match status" value="1"/>
</dbReference>
<accession>A0A0D8IW80</accession>
<sequence length="640" mass="74721">MRRKKDKSNGITALYERLSRDDDNAGESNSIVHQKQMLEDYAMKHGFTNLVHFTDDGWSGATFDRPSWNRLVEGVKNGEITACICKDMSRIGRDHLQVGFFTDILFREKEVRFIAINNGIDSDRQETSEFAPFLNIMNEWFVRDTSKKIKAVLKSRGSSGNAHTSNIPPYGYLKDPENPDHWIIDEEAAEVVRRIYRMTIEGKGPYQIARELSEEKIERPSYYLGKKGLGNHASNYDKENPYMWRGNQVTTLIARPEYIGKTVNFRTFKNSYKDKKTKRADKEDWVVFDDTQEPIVDEETWMLAQKLRQNVRKADPMGEPNVLTGKIYCADCGAPMYNHRQRKGRERIYYTTKGEKRISHSNPADCYECSTYNLAYQKYDRHCTCHHISTKALKSIILKTIQETCHYVSLNEQEFVYSLQEESAMKDIAVSETVKKRIERNQKRVHELDMLIRKIYEDNVIGRLPDRLFQSMLTDYENEQNELNKIIETDTADMQRIIGGQNNVERFLKLVKKYENITELTPAMINEFIDKILVHEPQGKGADRTTEVEIYLNYVGQFQVPVEQHEPTEEERIAAEKEADRLRRKRESNRKYMKKIREKSKKFAEHERIAEENNSDSKLCAEQNATSKSNRQKVKGEKIA</sequence>
<dbReference type="Pfam" id="PF07508">
    <property type="entry name" value="Recombinase"/>
    <property type="match status" value="1"/>
</dbReference>
<evidence type="ECO:0000313" key="4">
    <source>
        <dbReference type="Proteomes" id="UP000032483"/>
    </source>
</evidence>
<dbReference type="Proteomes" id="UP000032483">
    <property type="component" value="Unassembled WGS sequence"/>
</dbReference>
<evidence type="ECO:0000259" key="2">
    <source>
        <dbReference type="PROSITE" id="PS51737"/>
    </source>
</evidence>
<dbReference type="InterPro" id="IPR025378">
    <property type="entry name" value="DUF4368"/>
</dbReference>
<dbReference type="Pfam" id="PF13408">
    <property type="entry name" value="Zn_ribbon_recom"/>
    <property type="match status" value="1"/>
</dbReference>
<organism evidence="3 4">
    <name type="scientific">Ruthenibacterium lactatiformans</name>
    <dbReference type="NCBI Taxonomy" id="1550024"/>
    <lineage>
        <taxon>Bacteria</taxon>
        <taxon>Bacillati</taxon>
        <taxon>Bacillota</taxon>
        <taxon>Clostridia</taxon>
        <taxon>Eubacteriales</taxon>
        <taxon>Oscillospiraceae</taxon>
        <taxon>Ruthenibacterium</taxon>
    </lineage>
</organism>
<dbReference type="Gene3D" id="3.40.50.1390">
    <property type="entry name" value="Resolvase, N-terminal catalytic domain"/>
    <property type="match status" value="1"/>
</dbReference>
<dbReference type="InterPro" id="IPR006119">
    <property type="entry name" value="Resolv_N"/>
</dbReference>
<keyword evidence="4" id="KW-1185">Reference proteome</keyword>
<evidence type="ECO:0000313" key="3">
    <source>
        <dbReference type="EMBL" id="KJF38729.1"/>
    </source>
</evidence>
<dbReference type="CDD" id="cd03770">
    <property type="entry name" value="SR_TndX_transposase"/>
    <property type="match status" value="1"/>
</dbReference>
<proteinExistence type="predicted"/>
<dbReference type="InterPro" id="IPR011109">
    <property type="entry name" value="DNA_bind_recombinase_dom"/>
</dbReference>
<evidence type="ECO:0000256" key="1">
    <source>
        <dbReference type="SAM" id="MobiDB-lite"/>
    </source>
</evidence>
<dbReference type="InterPro" id="IPR025827">
    <property type="entry name" value="Zn_ribbon_recom_dom"/>
</dbReference>
<dbReference type="GeneID" id="42858110"/>
<dbReference type="AlphaFoldDB" id="A0A0D8IW80"/>
<dbReference type="SMART" id="SM00857">
    <property type="entry name" value="Resolvase"/>
    <property type="match status" value="1"/>
</dbReference>
<feature type="domain" description="Recombinase" evidence="2">
    <location>
        <begin position="169"/>
        <end position="314"/>
    </location>
</feature>
<dbReference type="InterPro" id="IPR038109">
    <property type="entry name" value="DNA_bind_recomb_sf"/>
</dbReference>
<comment type="caution">
    <text evidence="3">The sequence shown here is derived from an EMBL/GenBank/DDBJ whole genome shotgun (WGS) entry which is preliminary data.</text>
</comment>
<dbReference type="RefSeq" id="WP_050006304.1">
    <property type="nucleotide sequence ID" value="NZ_JXXK01000032.1"/>
</dbReference>
<dbReference type="InterPro" id="IPR036162">
    <property type="entry name" value="Resolvase-like_N_sf"/>
</dbReference>
<dbReference type="EMBL" id="JXXK01000032">
    <property type="protein sequence ID" value="KJF38729.1"/>
    <property type="molecule type" value="Genomic_DNA"/>
</dbReference>
<dbReference type="PANTHER" id="PTHR30461">
    <property type="entry name" value="DNA-INVERTASE FROM LAMBDOID PROPHAGE"/>
    <property type="match status" value="1"/>
</dbReference>
<feature type="region of interest" description="Disordered" evidence="1">
    <location>
        <begin position="577"/>
        <end position="640"/>
    </location>
</feature>
<dbReference type="PANTHER" id="PTHR30461:SF23">
    <property type="entry name" value="DNA RECOMBINASE-RELATED"/>
    <property type="match status" value="1"/>
</dbReference>
<dbReference type="GO" id="GO:0000150">
    <property type="term" value="F:DNA strand exchange activity"/>
    <property type="evidence" value="ECO:0007669"/>
    <property type="project" value="InterPro"/>
</dbReference>
<dbReference type="SUPFAM" id="SSF53041">
    <property type="entry name" value="Resolvase-like"/>
    <property type="match status" value="1"/>
</dbReference>
<feature type="compositionally biased region" description="Basic and acidic residues" evidence="1">
    <location>
        <begin position="601"/>
        <end position="611"/>
    </location>
</feature>
<name>A0A0D8IW80_9FIRM</name>
<dbReference type="Gene3D" id="3.90.1750.20">
    <property type="entry name" value="Putative Large Serine Recombinase, Chain B, Domain 2"/>
    <property type="match status" value="1"/>
</dbReference>
<dbReference type="PROSITE" id="PS51737">
    <property type="entry name" value="RECOMBINASE_DNA_BIND"/>
    <property type="match status" value="1"/>
</dbReference>
<feature type="compositionally biased region" description="Basic residues" evidence="1">
    <location>
        <begin position="582"/>
        <end position="600"/>
    </location>
</feature>